<dbReference type="KEGG" id="pte:PTT_13963"/>
<dbReference type="SUPFAM" id="SSF52540">
    <property type="entry name" value="P-loop containing nucleoside triphosphate hydrolases"/>
    <property type="match status" value="1"/>
</dbReference>
<comment type="catalytic activity">
    <reaction evidence="2">
        <text>Couples ATP hydrolysis with the unwinding of duplex DNA by translocating in the 3'-5' direction.</text>
        <dbReference type="EC" id="5.6.2.4"/>
    </reaction>
</comment>
<dbReference type="PROSITE" id="PS51194">
    <property type="entry name" value="HELICASE_CTER"/>
    <property type="match status" value="1"/>
</dbReference>
<evidence type="ECO:0000256" key="2">
    <source>
        <dbReference type="ARBA" id="ARBA00034617"/>
    </source>
</evidence>
<comment type="similarity">
    <text evidence="1">Belongs to the helicase family. RecQ subfamily.</text>
</comment>
<dbReference type="PANTHER" id="PTHR13710">
    <property type="entry name" value="DNA HELICASE RECQ FAMILY MEMBER"/>
    <property type="match status" value="1"/>
</dbReference>
<evidence type="ECO:0000256" key="1">
    <source>
        <dbReference type="ARBA" id="ARBA00005446"/>
    </source>
</evidence>
<dbReference type="GO" id="GO:0009378">
    <property type="term" value="F:four-way junction helicase activity"/>
    <property type="evidence" value="ECO:0007669"/>
    <property type="project" value="TreeGrafter"/>
</dbReference>
<dbReference type="InterPro" id="IPR001650">
    <property type="entry name" value="Helicase_C-like"/>
</dbReference>
<dbReference type="GO" id="GO:0005737">
    <property type="term" value="C:cytoplasm"/>
    <property type="evidence" value="ECO:0007669"/>
    <property type="project" value="TreeGrafter"/>
</dbReference>
<feature type="domain" description="Helicase C-terminal" evidence="4">
    <location>
        <begin position="1"/>
        <end position="110"/>
    </location>
</feature>
<keyword evidence="6" id="KW-1185">Reference proteome</keyword>
<dbReference type="AlphaFoldDB" id="E3RX77"/>
<gene>
    <name evidence="5" type="ORF">PTT_13963</name>
</gene>
<sequence>MGSDEEKARMVRSFTLGIEKLCTATNMLGLGLDAVGVRVVIHVAMCPLLLQYVQESGRAGRTGLDSDSIVLRACYLTKEGSVKKTLGYKLEQPAKEFLTEQAAMRARRVEV</sequence>
<dbReference type="EC" id="5.6.2.4" evidence="3"/>
<evidence type="ECO:0000313" key="6">
    <source>
        <dbReference type="Proteomes" id="UP000001067"/>
    </source>
</evidence>
<reference evidence="5 6" key="1">
    <citation type="journal article" date="2010" name="Genome Biol.">
        <title>A first genome assembly of the barley fungal pathogen Pyrenophora teres f. teres.</title>
        <authorList>
            <person name="Ellwood S.R."/>
            <person name="Liu Z."/>
            <person name="Syme R.A."/>
            <person name="Lai Z."/>
            <person name="Hane J.K."/>
            <person name="Keiper F."/>
            <person name="Moffat C.S."/>
            <person name="Oliver R.P."/>
            <person name="Friesen T.L."/>
        </authorList>
    </citation>
    <scope>NUCLEOTIDE SEQUENCE [LARGE SCALE GENOMIC DNA]</scope>
    <source>
        <strain evidence="5 6">0-1</strain>
    </source>
</reference>
<dbReference type="GO" id="GO:0000724">
    <property type="term" value="P:double-strand break repair via homologous recombination"/>
    <property type="evidence" value="ECO:0007669"/>
    <property type="project" value="TreeGrafter"/>
</dbReference>
<evidence type="ECO:0000313" key="5">
    <source>
        <dbReference type="EMBL" id="EFQ89672.1"/>
    </source>
</evidence>
<organism evidence="6">
    <name type="scientific">Pyrenophora teres f. teres (strain 0-1)</name>
    <name type="common">Barley net blotch fungus</name>
    <name type="synonym">Drechslera teres f. teres</name>
    <dbReference type="NCBI Taxonomy" id="861557"/>
    <lineage>
        <taxon>Eukaryota</taxon>
        <taxon>Fungi</taxon>
        <taxon>Dikarya</taxon>
        <taxon>Ascomycota</taxon>
        <taxon>Pezizomycotina</taxon>
        <taxon>Dothideomycetes</taxon>
        <taxon>Pleosporomycetidae</taxon>
        <taxon>Pleosporales</taxon>
        <taxon>Pleosporineae</taxon>
        <taxon>Pleosporaceae</taxon>
        <taxon>Pyrenophora</taxon>
    </lineage>
</organism>
<protein>
    <recommendedName>
        <fullName evidence="3">DNA 3'-5' helicase</fullName>
        <ecNumber evidence="3">5.6.2.4</ecNumber>
    </recommendedName>
</protein>
<dbReference type="EMBL" id="GL535594">
    <property type="protein sequence ID" value="EFQ89672.1"/>
    <property type="molecule type" value="Genomic_DNA"/>
</dbReference>
<dbReference type="Proteomes" id="UP000001067">
    <property type="component" value="Unassembled WGS sequence"/>
</dbReference>
<proteinExistence type="inferred from homology"/>
<evidence type="ECO:0000256" key="3">
    <source>
        <dbReference type="ARBA" id="ARBA00034808"/>
    </source>
</evidence>
<dbReference type="GO" id="GO:0005694">
    <property type="term" value="C:chromosome"/>
    <property type="evidence" value="ECO:0007669"/>
    <property type="project" value="TreeGrafter"/>
</dbReference>
<name>E3RX77_PYRTT</name>
<dbReference type="OrthoDB" id="2608216at2759"/>
<accession>E3RX77</accession>
<dbReference type="GO" id="GO:0043138">
    <property type="term" value="F:3'-5' DNA helicase activity"/>
    <property type="evidence" value="ECO:0007669"/>
    <property type="project" value="UniProtKB-EC"/>
</dbReference>
<dbReference type="GO" id="GO:0005634">
    <property type="term" value="C:nucleus"/>
    <property type="evidence" value="ECO:0007669"/>
    <property type="project" value="TreeGrafter"/>
</dbReference>
<evidence type="ECO:0000259" key="4">
    <source>
        <dbReference type="PROSITE" id="PS51194"/>
    </source>
</evidence>
<dbReference type="PANTHER" id="PTHR13710:SF149">
    <property type="entry name" value="ATP-DEPENDENT DNA HELICASE TLH2"/>
    <property type="match status" value="1"/>
</dbReference>
<dbReference type="HOGENOM" id="CLU_2159706_0_0_1"/>
<dbReference type="Pfam" id="PF00271">
    <property type="entry name" value="Helicase_C"/>
    <property type="match status" value="1"/>
</dbReference>
<dbReference type="InterPro" id="IPR027417">
    <property type="entry name" value="P-loop_NTPase"/>
</dbReference>
<dbReference type="Gene3D" id="3.40.50.300">
    <property type="entry name" value="P-loop containing nucleotide triphosphate hydrolases"/>
    <property type="match status" value="1"/>
</dbReference>